<dbReference type="EMBL" id="JAPFAR010000064">
    <property type="protein sequence ID" value="MDI3349617.1"/>
    <property type="molecule type" value="Genomic_DNA"/>
</dbReference>
<comment type="caution">
    <text evidence="1">The sequence shown here is derived from an EMBL/GenBank/DDBJ whole genome shotgun (WGS) entry which is preliminary data.</text>
</comment>
<dbReference type="AlphaFoldDB" id="A0AA43R174"/>
<evidence type="ECO:0000313" key="1">
    <source>
        <dbReference type="EMBL" id="MDI3349617.1"/>
    </source>
</evidence>
<name>A0AA43R174_MYCAR</name>
<protein>
    <submittedName>
        <fullName evidence="1">Uncharacterized protein</fullName>
    </submittedName>
</protein>
<gene>
    <name evidence="1" type="ORF">DCBHLPFO_00740</name>
</gene>
<organism evidence="1 2">
    <name type="scientific">Mycoplasmopsis arginini</name>
    <name type="common">Mycoplasma arginini</name>
    <dbReference type="NCBI Taxonomy" id="2094"/>
    <lineage>
        <taxon>Bacteria</taxon>
        <taxon>Bacillati</taxon>
        <taxon>Mycoplasmatota</taxon>
        <taxon>Mycoplasmoidales</taxon>
        <taxon>Metamycoplasmataceae</taxon>
        <taxon>Mycoplasmopsis</taxon>
    </lineage>
</organism>
<evidence type="ECO:0000313" key="2">
    <source>
        <dbReference type="Proteomes" id="UP001162175"/>
    </source>
</evidence>
<accession>A0AA43R174</accession>
<dbReference type="Proteomes" id="UP001162175">
    <property type="component" value="Unassembled WGS sequence"/>
</dbReference>
<sequence>MAHQETDGISDKLTEVPVAPVKAKSKILEINICKPNPKYGLKLAAFFLVYKVPKAQVSVAVIDRKIPKRKSAIKKSLKWS</sequence>
<reference evidence="1" key="1">
    <citation type="submission" date="2022-11" db="EMBL/GenBank/DDBJ databases">
        <title>Draft genome of Mycoplasma arginini isolated from fly.</title>
        <authorList>
            <person name="Severgnini M."/>
            <person name="Gioia G."/>
            <person name="Cremonesi P."/>
            <person name="Moroni P."/>
            <person name="Addis M.F."/>
            <person name="Castiglioni B."/>
        </authorList>
    </citation>
    <scope>NUCLEOTIDE SEQUENCE</scope>
    <source>
        <strain evidence="1">QMP CG1-1632</strain>
    </source>
</reference>
<proteinExistence type="predicted"/>